<evidence type="ECO:0000313" key="2">
    <source>
        <dbReference type="EMBL" id="PTI69048.1"/>
    </source>
</evidence>
<dbReference type="InterPro" id="IPR029058">
    <property type="entry name" value="AB_hydrolase_fold"/>
</dbReference>
<accession>A0ABX5IP09</accession>
<evidence type="ECO:0000313" key="3">
    <source>
        <dbReference type="Proteomes" id="UP000240859"/>
    </source>
</evidence>
<name>A0ABX5IP09_9STAP</name>
<dbReference type="EMBL" id="PZFR01000029">
    <property type="protein sequence ID" value="PTI69048.1"/>
    <property type="molecule type" value="Genomic_DNA"/>
</dbReference>
<dbReference type="Pfam" id="PF00561">
    <property type="entry name" value="Abhydrolase_1"/>
    <property type="match status" value="1"/>
</dbReference>
<comment type="caution">
    <text evidence="2">The sequence shown here is derived from an EMBL/GenBank/DDBJ whole genome shotgun (WGS) entry which is preliminary data.</text>
</comment>
<feature type="domain" description="AB hydrolase-1" evidence="1">
    <location>
        <begin position="49"/>
        <end position="109"/>
    </location>
</feature>
<sequence length="139" mass="16035">MTPKNNLYKDTIIFLPGTLCNERLWERQIDFFESEYNIIIGNLNNYNSIEKMAEAILSKAPEKFFLVGLSLGGIVSLEIARIAPQRVVKLVLMDTTPNPPTSKQIDSWRVFRKMCESKQFDDITKKHLLPQMLSNKNDN</sequence>
<dbReference type="Proteomes" id="UP000240859">
    <property type="component" value="Unassembled WGS sequence"/>
</dbReference>
<dbReference type="SUPFAM" id="SSF53474">
    <property type="entry name" value="alpha/beta-Hydrolases"/>
    <property type="match status" value="1"/>
</dbReference>
<evidence type="ECO:0000259" key="1">
    <source>
        <dbReference type="Pfam" id="PF00561"/>
    </source>
</evidence>
<dbReference type="RefSeq" id="WP_107600809.1">
    <property type="nucleotide sequence ID" value="NZ_PZFR01000029.1"/>
</dbReference>
<organism evidence="2 3">
    <name type="scientific">Staphylococcus succinus</name>
    <dbReference type="NCBI Taxonomy" id="61015"/>
    <lineage>
        <taxon>Bacteria</taxon>
        <taxon>Bacillati</taxon>
        <taxon>Bacillota</taxon>
        <taxon>Bacilli</taxon>
        <taxon>Bacillales</taxon>
        <taxon>Staphylococcaceae</taxon>
        <taxon>Staphylococcus</taxon>
    </lineage>
</organism>
<keyword evidence="3" id="KW-1185">Reference proteome</keyword>
<gene>
    <name evidence="2" type="ORF">BU057_06620</name>
</gene>
<dbReference type="InterPro" id="IPR000073">
    <property type="entry name" value="AB_hydrolase_1"/>
</dbReference>
<proteinExistence type="predicted"/>
<dbReference type="Gene3D" id="3.40.50.1820">
    <property type="entry name" value="alpha/beta hydrolase"/>
    <property type="match status" value="1"/>
</dbReference>
<reference evidence="2 3" key="1">
    <citation type="journal article" date="2016" name="Front. Microbiol.">
        <title>Comprehensive Phylogenetic Analysis of Bovine Non-aureus Staphylococci Species Based on Whole-Genome Sequencing.</title>
        <authorList>
            <person name="Naushad S."/>
            <person name="Barkema H.W."/>
            <person name="Luby C."/>
            <person name="Condas L.A."/>
            <person name="Nobrega D.B."/>
            <person name="Carson D.A."/>
            <person name="De Buck J."/>
        </authorList>
    </citation>
    <scope>NUCLEOTIDE SEQUENCE [LARGE SCALE GENOMIC DNA]</scope>
    <source>
        <strain evidence="2 3">SNUC 1084</strain>
    </source>
</reference>
<protein>
    <recommendedName>
        <fullName evidence="1">AB hydrolase-1 domain-containing protein</fullName>
    </recommendedName>
</protein>